<feature type="transmembrane region" description="Helical" evidence="7">
    <location>
        <begin position="262"/>
        <end position="287"/>
    </location>
</feature>
<dbReference type="EMBL" id="JAHQCX010000014">
    <property type="protein sequence ID" value="MBU9727859.1"/>
    <property type="molecule type" value="Genomic_DNA"/>
</dbReference>
<feature type="transmembrane region" description="Helical" evidence="7">
    <location>
        <begin position="72"/>
        <end position="96"/>
    </location>
</feature>
<keyword evidence="2 7" id="KW-0813">Transport</keyword>
<keyword evidence="5 7" id="KW-1133">Transmembrane helix</keyword>
<comment type="subcellular location">
    <subcellularLocation>
        <location evidence="1 7">Cell membrane</location>
        <topology evidence="1 7">Multi-pass membrane protein</topology>
    </subcellularLocation>
</comment>
<comment type="similarity">
    <text evidence="7">Belongs to the binding-protein-dependent transport system permease family.</text>
</comment>
<dbReference type="PANTHER" id="PTHR43227:SF8">
    <property type="entry name" value="DIACETYLCHITOBIOSE UPTAKE SYSTEM PERMEASE PROTEIN DASB"/>
    <property type="match status" value="1"/>
</dbReference>
<evidence type="ECO:0000313" key="9">
    <source>
        <dbReference type="EMBL" id="MBU9727859.1"/>
    </source>
</evidence>
<dbReference type="InterPro" id="IPR000515">
    <property type="entry name" value="MetI-like"/>
</dbReference>
<dbReference type="CDD" id="cd06261">
    <property type="entry name" value="TM_PBP2"/>
    <property type="match status" value="1"/>
</dbReference>
<name>A0ABS6KBF7_9FIRM</name>
<evidence type="ECO:0000256" key="4">
    <source>
        <dbReference type="ARBA" id="ARBA00022692"/>
    </source>
</evidence>
<keyword evidence="3" id="KW-1003">Cell membrane</keyword>
<evidence type="ECO:0000313" key="10">
    <source>
        <dbReference type="Proteomes" id="UP001314681"/>
    </source>
</evidence>
<keyword evidence="6 7" id="KW-0472">Membrane</keyword>
<dbReference type="Gene3D" id="1.10.3720.10">
    <property type="entry name" value="MetI-like"/>
    <property type="match status" value="1"/>
</dbReference>
<feature type="transmembrane region" description="Helical" evidence="7">
    <location>
        <begin position="156"/>
        <end position="178"/>
    </location>
</feature>
<feature type="domain" description="ABC transmembrane type-1" evidence="8">
    <location>
        <begin position="68"/>
        <end position="283"/>
    </location>
</feature>
<gene>
    <name evidence="9" type="ORF">KTH90_17755</name>
</gene>
<protein>
    <submittedName>
        <fullName evidence="9">Sugar ABC transporter permease</fullName>
    </submittedName>
</protein>
<dbReference type="InterPro" id="IPR050809">
    <property type="entry name" value="UgpAE/MalFG_permease"/>
</dbReference>
<dbReference type="PANTHER" id="PTHR43227">
    <property type="entry name" value="BLL4140 PROTEIN"/>
    <property type="match status" value="1"/>
</dbReference>
<comment type="caution">
    <text evidence="9">The sequence shown here is derived from an EMBL/GenBank/DDBJ whole genome shotgun (WGS) entry which is preliminary data.</text>
</comment>
<evidence type="ECO:0000256" key="5">
    <source>
        <dbReference type="ARBA" id="ARBA00022989"/>
    </source>
</evidence>
<evidence type="ECO:0000256" key="7">
    <source>
        <dbReference type="RuleBase" id="RU363032"/>
    </source>
</evidence>
<dbReference type="RefSeq" id="WP_238727179.1">
    <property type="nucleotide sequence ID" value="NZ_JAHQCX010000014.1"/>
</dbReference>
<evidence type="ECO:0000256" key="3">
    <source>
        <dbReference type="ARBA" id="ARBA00022475"/>
    </source>
</evidence>
<organism evidence="9 10">
    <name type="scientific">Diplocloster modestus</name>
    <dbReference type="NCBI Taxonomy" id="2850322"/>
    <lineage>
        <taxon>Bacteria</taxon>
        <taxon>Bacillati</taxon>
        <taxon>Bacillota</taxon>
        <taxon>Clostridia</taxon>
        <taxon>Lachnospirales</taxon>
        <taxon>Lachnospiraceae</taxon>
        <taxon>Diplocloster</taxon>
    </lineage>
</organism>
<dbReference type="PROSITE" id="PS50928">
    <property type="entry name" value="ABC_TM1"/>
    <property type="match status" value="1"/>
</dbReference>
<dbReference type="Pfam" id="PF00528">
    <property type="entry name" value="BPD_transp_1"/>
    <property type="match status" value="1"/>
</dbReference>
<keyword evidence="4 7" id="KW-0812">Transmembrane</keyword>
<feature type="transmembrane region" description="Helical" evidence="7">
    <location>
        <begin position="12"/>
        <end position="38"/>
    </location>
</feature>
<evidence type="ECO:0000256" key="6">
    <source>
        <dbReference type="ARBA" id="ARBA00023136"/>
    </source>
</evidence>
<proteinExistence type="inferred from homology"/>
<sequence length="294" mass="33322">MKRVLGRKRNIILFCAPAGILFLSLVIYPIFNIFYLALQKTDGISFREFAGLNNFRQLFEENYFINANWKSLGLALFATVGIALLGTVIAFLTCGLKTRVQRFYKTSYLIPFVLSISVISQLWLSIYHSEWGVLNKLLDFLHLSSWKTSWLSNQHTAMICVAIVGMWWVLGMTILLVYTGIMAVPVSYYEAAKIDGANYWQVSRFITYPLCRNIIKTCIIINTIGGFYTFPQVYVMTKGGPGDLTMTVMMLIYREAFSNSRLGLSCAIAAVTIVESIGILAVIHLLFRDQDVEY</sequence>
<feature type="transmembrane region" description="Helical" evidence="7">
    <location>
        <begin position="108"/>
        <end position="127"/>
    </location>
</feature>
<keyword evidence="10" id="KW-1185">Reference proteome</keyword>
<evidence type="ECO:0000256" key="2">
    <source>
        <dbReference type="ARBA" id="ARBA00022448"/>
    </source>
</evidence>
<evidence type="ECO:0000256" key="1">
    <source>
        <dbReference type="ARBA" id="ARBA00004651"/>
    </source>
</evidence>
<reference evidence="9 10" key="1">
    <citation type="submission" date="2021-06" db="EMBL/GenBank/DDBJ databases">
        <title>Description of novel taxa of the family Lachnospiraceae.</title>
        <authorList>
            <person name="Chaplin A.V."/>
            <person name="Sokolova S.R."/>
            <person name="Pikina A.P."/>
            <person name="Korzhanova M."/>
            <person name="Belova V."/>
            <person name="Korostin D."/>
            <person name="Efimov B.A."/>
        </authorList>
    </citation>
    <scope>NUCLEOTIDE SEQUENCE [LARGE SCALE GENOMIC DNA]</scope>
    <source>
        <strain evidence="9 10">ASD4241</strain>
    </source>
</reference>
<evidence type="ECO:0000259" key="8">
    <source>
        <dbReference type="PROSITE" id="PS50928"/>
    </source>
</evidence>
<dbReference type="SUPFAM" id="SSF161098">
    <property type="entry name" value="MetI-like"/>
    <property type="match status" value="1"/>
</dbReference>
<dbReference type="Proteomes" id="UP001314681">
    <property type="component" value="Unassembled WGS sequence"/>
</dbReference>
<dbReference type="InterPro" id="IPR035906">
    <property type="entry name" value="MetI-like_sf"/>
</dbReference>
<accession>A0ABS6KBF7</accession>